<accession>A0A521DL47</accession>
<dbReference type="Gene3D" id="3.40.50.150">
    <property type="entry name" value="Vaccinia Virus protein VP39"/>
    <property type="match status" value="2"/>
</dbReference>
<sequence>MVNTPLRYPGGKSVMTNFFKEFIKLNDMKNVIYAEPYAGGAGAGINLLLEGVVKRIYINDASKPIFAFWYSLIECSEAFMELFENVEITLEEWFRCKNIFQNSDSISTDNKNDMLALGFATFFMNRCNRSGVLNAGPIGGNSLEAQLQANYKIDARFKKDFLREKLYNIIANKKNIKIFNDDALYFLKYRIKAPIPTERQKDVLIYLDPPYYVQGSSLYMNYYKHDDHFKLSKYLKRESFFKWILSYDDVEEVSEMYRSYNQYTFALSYTVQQKKKGSELLIHSRNSIIPHLIQSKKSKRKEISLIQKIILKE</sequence>
<evidence type="ECO:0000313" key="5">
    <source>
        <dbReference type="Proteomes" id="UP000319040"/>
    </source>
</evidence>
<organism evidence="4 5">
    <name type="scientific">Saccharicrinis carchari</name>
    <dbReference type="NCBI Taxonomy" id="1168039"/>
    <lineage>
        <taxon>Bacteria</taxon>
        <taxon>Pseudomonadati</taxon>
        <taxon>Bacteroidota</taxon>
        <taxon>Bacteroidia</taxon>
        <taxon>Marinilabiliales</taxon>
        <taxon>Marinilabiliaceae</taxon>
        <taxon>Saccharicrinis</taxon>
    </lineage>
</organism>
<reference evidence="4 5" key="1">
    <citation type="submission" date="2017-05" db="EMBL/GenBank/DDBJ databases">
        <authorList>
            <person name="Varghese N."/>
            <person name="Submissions S."/>
        </authorList>
    </citation>
    <scope>NUCLEOTIDE SEQUENCE [LARGE SCALE GENOMIC DNA]</scope>
    <source>
        <strain evidence="4 5">DSM 27040</strain>
    </source>
</reference>
<dbReference type="PANTHER" id="PTHR30481:SF2">
    <property type="entry name" value="SITE-SPECIFIC DNA-METHYLTRANSFERASE (ADENINE-SPECIFIC)"/>
    <property type="match status" value="1"/>
</dbReference>
<dbReference type="GO" id="GO:0009007">
    <property type="term" value="F:site-specific DNA-methyltransferase (adenine-specific) activity"/>
    <property type="evidence" value="ECO:0007669"/>
    <property type="project" value="UniProtKB-EC"/>
</dbReference>
<dbReference type="InterPro" id="IPR012263">
    <property type="entry name" value="M_m6A_EcoRV"/>
</dbReference>
<dbReference type="AlphaFoldDB" id="A0A521DL47"/>
<name>A0A521DL47_SACCC</name>
<dbReference type="EMBL" id="FXTB01000005">
    <property type="protein sequence ID" value="SMO71821.1"/>
    <property type="molecule type" value="Genomic_DNA"/>
</dbReference>
<proteinExistence type="predicted"/>
<dbReference type="PANTHER" id="PTHR30481">
    <property type="entry name" value="DNA ADENINE METHYLASE"/>
    <property type="match status" value="1"/>
</dbReference>
<keyword evidence="3" id="KW-0949">S-adenosyl-L-methionine</keyword>
<dbReference type="GO" id="GO:0032259">
    <property type="term" value="P:methylation"/>
    <property type="evidence" value="ECO:0007669"/>
    <property type="project" value="UniProtKB-KW"/>
</dbReference>
<evidence type="ECO:0000256" key="1">
    <source>
        <dbReference type="ARBA" id="ARBA00022603"/>
    </source>
</evidence>
<dbReference type="InterPro" id="IPR012327">
    <property type="entry name" value="MeTrfase_D12"/>
</dbReference>
<dbReference type="GO" id="GO:1904047">
    <property type="term" value="F:S-adenosyl-L-methionine binding"/>
    <property type="evidence" value="ECO:0007669"/>
    <property type="project" value="TreeGrafter"/>
</dbReference>
<evidence type="ECO:0000256" key="2">
    <source>
        <dbReference type="ARBA" id="ARBA00022679"/>
    </source>
</evidence>
<dbReference type="GO" id="GO:0009307">
    <property type="term" value="P:DNA restriction-modification system"/>
    <property type="evidence" value="ECO:0007669"/>
    <property type="project" value="InterPro"/>
</dbReference>
<keyword evidence="2" id="KW-0808">Transferase</keyword>
<dbReference type="RefSeq" id="WP_394348164.1">
    <property type="nucleotide sequence ID" value="NZ_FXTB01000005.1"/>
</dbReference>
<dbReference type="Proteomes" id="UP000319040">
    <property type="component" value="Unassembled WGS sequence"/>
</dbReference>
<dbReference type="Pfam" id="PF02086">
    <property type="entry name" value="MethyltransfD12"/>
    <property type="match status" value="1"/>
</dbReference>
<evidence type="ECO:0000313" key="4">
    <source>
        <dbReference type="EMBL" id="SMO71821.1"/>
    </source>
</evidence>
<dbReference type="PRINTS" id="PR00505">
    <property type="entry name" value="D12N6MTFRASE"/>
</dbReference>
<dbReference type="SUPFAM" id="SSF53335">
    <property type="entry name" value="S-adenosyl-L-methionine-dependent methyltransferases"/>
    <property type="match status" value="1"/>
</dbReference>
<evidence type="ECO:0000256" key="3">
    <source>
        <dbReference type="ARBA" id="ARBA00022691"/>
    </source>
</evidence>
<dbReference type="GO" id="GO:0006298">
    <property type="term" value="P:mismatch repair"/>
    <property type="evidence" value="ECO:0007669"/>
    <property type="project" value="TreeGrafter"/>
</dbReference>
<keyword evidence="5" id="KW-1185">Reference proteome</keyword>
<dbReference type="InterPro" id="IPR029063">
    <property type="entry name" value="SAM-dependent_MTases_sf"/>
</dbReference>
<keyword evidence="1 4" id="KW-0489">Methyltransferase</keyword>
<protein>
    <submittedName>
        <fullName evidence="4">DNA adenine methylase</fullName>
    </submittedName>
</protein>
<dbReference type="GO" id="GO:0043565">
    <property type="term" value="F:sequence-specific DNA binding"/>
    <property type="evidence" value="ECO:0007669"/>
    <property type="project" value="TreeGrafter"/>
</dbReference>
<gene>
    <name evidence="4" type="ORF">SAMN06265379_105258</name>
</gene>
<dbReference type="PIRSF" id="PIRSF000398">
    <property type="entry name" value="M_m6A_EcoRV"/>
    <property type="match status" value="1"/>
</dbReference>